<dbReference type="Gene3D" id="3.10.180.10">
    <property type="entry name" value="2,3-Dihydroxybiphenyl 1,2-Dioxygenase, domain 1"/>
    <property type="match status" value="1"/>
</dbReference>
<accession>A0A6J4M9Y7</accession>
<evidence type="ECO:0000313" key="2">
    <source>
        <dbReference type="EMBL" id="CAA9352710.1"/>
    </source>
</evidence>
<evidence type="ECO:0000259" key="1">
    <source>
        <dbReference type="PROSITE" id="PS51819"/>
    </source>
</evidence>
<dbReference type="AlphaFoldDB" id="A0A6J4M9Y7"/>
<dbReference type="PROSITE" id="PS51819">
    <property type="entry name" value="VOC"/>
    <property type="match status" value="1"/>
</dbReference>
<proteinExistence type="predicted"/>
<dbReference type="SUPFAM" id="SSF54593">
    <property type="entry name" value="Glyoxalase/Bleomycin resistance protein/Dihydroxybiphenyl dioxygenase"/>
    <property type="match status" value="1"/>
</dbReference>
<dbReference type="InterPro" id="IPR037523">
    <property type="entry name" value="VOC_core"/>
</dbReference>
<dbReference type="CDD" id="cd06587">
    <property type="entry name" value="VOC"/>
    <property type="match status" value="1"/>
</dbReference>
<name>A0A6J4M9Y7_9ACTN</name>
<dbReference type="EMBL" id="CADCUD010000185">
    <property type="protein sequence ID" value="CAA9352710.1"/>
    <property type="molecule type" value="Genomic_DNA"/>
</dbReference>
<dbReference type="Pfam" id="PF00903">
    <property type="entry name" value="Glyoxalase"/>
    <property type="match status" value="1"/>
</dbReference>
<organism evidence="2">
    <name type="scientific">uncultured Nocardioidaceae bacterium</name>
    <dbReference type="NCBI Taxonomy" id="253824"/>
    <lineage>
        <taxon>Bacteria</taxon>
        <taxon>Bacillati</taxon>
        <taxon>Actinomycetota</taxon>
        <taxon>Actinomycetes</taxon>
        <taxon>Propionibacteriales</taxon>
        <taxon>Nocardioidaceae</taxon>
        <taxon>environmental samples</taxon>
    </lineage>
</organism>
<feature type="domain" description="VOC" evidence="1">
    <location>
        <begin position="6"/>
        <end position="131"/>
    </location>
</feature>
<sequence length="150" mass="16050">MPLTTGINHLALLTRDLDAFISFYVEIFDAAVIFDIDEDGVRHAAVDIGSGAALHAFAVPDNPHASASGGIFDRGHLDHLAINVADQATLDEARRRLVERGASDGVVTDFGLVKSICFHDPDGLEVEVALWGTGPVRRFDERITTTAPSG</sequence>
<protein>
    <recommendedName>
        <fullName evidence="1">VOC domain-containing protein</fullName>
    </recommendedName>
</protein>
<dbReference type="InterPro" id="IPR029068">
    <property type="entry name" value="Glyas_Bleomycin-R_OHBP_Dase"/>
</dbReference>
<gene>
    <name evidence="2" type="ORF">AVDCRST_MAG46-2689</name>
</gene>
<dbReference type="InterPro" id="IPR004360">
    <property type="entry name" value="Glyas_Fos-R_dOase_dom"/>
</dbReference>
<reference evidence="2" key="1">
    <citation type="submission" date="2020-02" db="EMBL/GenBank/DDBJ databases">
        <authorList>
            <person name="Meier V. D."/>
        </authorList>
    </citation>
    <scope>NUCLEOTIDE SEQUENCE</scope>
    <source>
        <strain evidence="2">AVDCRST_MAG46</strain>
    </source>
</reference>